<dbReference type="InterPro" id="IPR010730">
    <property type="entry name" value="HET"/>
</dbReference>
<protein>
    <recommendedName>
        <fullName evidence="1">Heterokaryon incompatibility domain-containing protein</fullName>
    </recommendedName>
</protein>
<gene>
    <name evidence="2" type="ORF">EYC84_002271</name>
</gene>
<dbReference type="Pfam" id="PF06985">
    <property type="entry name" value="HET"/>
    <property type="match status" value="1"/>
</dbReference>
<dbReference type="PANTHER" id="PTHR33112">
    <property type="entry name" value="DOMAIN PROTEIN, PUTATIVE-RELATED"/>
    <property type="match status" value="1"/>
</dbReference>
<evidence type="ECO:0000313" key="2">
    <source>
        <dbReference type="EMBL" id="KAA8569933.1"/>
    </source>
</evidence>
<dbReference type="Proteomes" id="UP000322873">
    <property type="component" value="Unassembled WGS sequence"/>
</dbReference>
<dbReference type="EMBL" id="VICG01000007">
    <property type="protein sequence ID" value="KAA8569933.1"/>
    <property type="molecule type" value="Genomic_DNA"/>
</dbReference>
<feature type="domain" description="Heterokaryon incompatibility" evidence="1">
    <location>
        <begin position="97"/>
        <end position="244"/>
    </location>
</feature>
<proteinExistence type="predicted"/>
<dbReference type="VEuPathDB" id="FungiDB:MFRU_005g00840"/>
<organism evidence="2 3">
    <name type="scientific">Monilinia fructicola</name>
    <name type="common">Brown rot fungus</name>
    <name type="synonym">Ciboria fructicola</name>
    <dbReference type="NCBI Taxonomy" id="38448"/>
    <lineage>
        <taxon>Eukaryota</taxon>
        <taxon>Fungi</taxon>
        <taxon>Dikarya</taxon>
        <taxon>Ascomycota</taxon>
        <taxon>Pezizomycotina</taxon>
        <taxon>Leotiomycetes</taxon>
        <taxon>Helotiales</taxon>
        <taxon>Sclerotiniaceae</taxon>
        <taxon>Monilinia</taxon>
    </lineage>
</organism>
<comment type="caution">
    <text evidence="2">The sequence shown here is derived from an EMBL/GenBank/DDBJ whole genome shotgun (WGS) entry which is preliminary data.</text>
</comment>
<dbReference type="AlphaFoldDB" id="A0A5M9JNF1"/>
<keyword evidence="3" id="KW-1185">Reference proteome</keyword>
<reference evidence="2 3" key="1">
    <citation type="submission" date="2019-06" db="EMBL/GenBank/DDBJ databases">
        <title>Genome Sequence of the Brown Rot Fungal Pathogen Monilinia fructicola.</title>
        <authorList>
            <person name="De Miccolis Angelini R.M."/>
            <person name="Landi L."/>
            <person name="Abate D."/>
            <person name="Pollastro S."/>
            <person name="Romanazzi G."/>
            <person name="Faretra F."/>
        </authorList>
    </citation>
    <scope>NUCLEOTIDE SEQUENCE [LARGE SCALE GENOMIC DNA]</scope>
    <source>
        <strain evidence="2 3">Mfrc123</strain>
    </source>
</reference>
<evidence type="ECO:0000313" key="3">
    <source>
        <dbReference type="Proteomes" id="UP000322873"/>
    </source>
</evidence>
<dbReference type="PANTHER" id="PTHR33112:SF1">
    <property type="entry name" value="HETEROKARYON INCOMPATIBILITY DOMAIN-CONTAINING PROTEIN"/>
    <property type="match status" value="1"/>
</dbReference>
<sequence length="572" mass="64815">MGRKKLAFPKLFTVFKEIRLFFRRNHAASKESDPDIEEPSLYPEEPFPVLGRTRSLFKKCCEKHETVCGKDRATSIKLSLIDCKTRYIVSGRSHIKYAALSYVWGTSEIIPSRHDAVGLSLPSEAALVIEDAIKAALYLGLKYLWVDQYCMEQIDKKKKAQQIRQMHRIYNDAEVTLVAAVGSDAHSGLAALCLPSELITEYSRNGAAEAETDKDMWDPNSGLQRSLRQIEKSVWNTRGWTYQESFVSRRVIVFHQYGVYFECATTAAESIESTEVSEPLDASDGWWTDQGIPNGPRARYLSTYINADMMTWLAHLITEYSQRSLKYQSDTINAFSAVLQDFDGRQSIPFANCDDDMGTAYSLLNLNDESPWRISIVHGVPFYTGEIDPSKISSARMNSAGLCWHYGNCSGSGNGSARKPEFPSWSWAGWTGPIEWKLPQSWSSETILHVTNITFVEASRNFQRELTFEEAKEAQSPLLSFYSVAIPPRSFFEADSGRQSDNGICLHNYILSWPKRGFLCHSDCSKTSRLTLLKGLQEGTCRLVLLYVHLSYDIMGFQGWILQRCENRKPVL</sequence>
<accession>A0A5M9JNF1</accession>
<evidence type="ECO:0000259" key="1">
    <source>
        <dbReference type="Pfam" id="PF06985"/>
    </source>
</evidence>
<name>A0A5M9JNF1_MONFR</name>